<name>A0AAV9MSZ7_9EURO</name>
<evidence type="ECO:0000313" key="2">
    <source>
        <dbReference type="EMBL" id="KAK5044627.1"/>
    </source>
</evidence>
<dbReference type="Proteomes" id="UP001358417">
    <property type="component" value="Unassembled WGS sequence"/>
</dbReference>
<reference evidence="2 3" key="1">
    <citation type="submission" date="2023-08" db="EMBL/GenBank/DDBJ databases">
        <title>Black Yeasts Isolated from many extreme environments.</title>
        <authorList>
            <person name="Coleine C."/>
            <person name="Stajich J.E."/>
            <person name="Selbmann L."/>
        </authorList>
    </citation>
    <scope>NUCLEOTIDE SEQUENCE [LARGE SCALE GENOMIC DNA]</scope>
    <source>
        <strain evidence="2 3">CCFEE 5792</strain>
    </source>
</reference>
<evidence type="ECO:0000313" key="3">
    <source>
        <dbReference type="Proteomes" id="UP001358417"/>
    </source>
</evidence>
<feature type="region of interest" description="Disordered" evidence="1">
    <location>
        <begin position="507"/>
        <end position="535"/>
    </location>
</feature>
<comment type="caution">
    <text evidence="2">The sequence shown here is derived from an EMBL/GenBank/DDBJ whole genome shotgun (WGS) entry which is preliminary data.</text>
</comment>
<dbReference type="RefSeq" id="XP_064700283.1">
    <property type="nucleotide sequence ID" value="XM_064854176.1"/>
</dbReference>
<proteinExistence type="predicted"/>
<gene>
    <name evidence="2" type="ORF">LTR84_010641</name>
</gene>
<sequence length="809" mass="88663">MGSIGGLDLSLISAQQKLAVGLAHVNFDFSLVKIEAPAEYQTVGACLSKRRRQEAETGPLHVVARKLGALFASDIPDAPNLFRAYGERASKIAGNPSFNPIGSRRDGAFADHIGADGTSIWAAATSGDAAIAMHLLGCMLARIWEMPEATSILSEMVVARKAILKRQTESAQFHISDIAAAEIVLSRNQLAAWDASARAWLRTADTAYPRQHRQLMHLIKQSDSALPTGDDVYAIVKNVWQNSIKIAEKLLAGESYRTSTSEPLLALAAWHLYPDMAILGPNTADVLQQDPLFHAGGILTIGMPAAGSQNENGITWSLPLSHLRFYGKPVTKTRSLGLDSERIYFEDLKYVVLGTMTGHWFTKSGGLSKVVDFLNALMNCLHSSISEASDRRPDGTETGPVASNEIPAWLGLLYKAACGIRGSHGQVRVDRERLYRLGQRRGTNFLSSSSSKIPEAFGLASFEAFIDQYRDHEEKIKMVRKLLPTLISNPFFLQAGFISYRVQKSTEPIGSESGFGERTENDEHSHPTHADSLTVSPKAHEEFATIVPLSLLSNQHQRRVPSVHAKNNSYGRGNIFSRELSWEVSCMLSPASAQVHRCAELFKMTGEQAGLYVRPAGDDPFSRMFSLKDDGITEMELGPDFWPGKKLRYWKMENPFANSPPEIFQTSHRDWCQVVQTAQAQPRFGNIISCPVGLITGFGSDGSVTFNRSLRPPSTPKSEKSSYFDAGRKSWWKGTDTRTPIPAAEVGPQTGTYAPVPFCLRLRDALDDGADILAEEMGCPRKYYIADRAGAGTTYKYSLIAGDGSAFGV</sequence>
<evidence type="ECO:0000256" key="1">
    <source>
        <dbReference type="SAM" id="MobiDB-lite"/>
    </source>
</evidence>
<dbReference type="EMBL" id="JAVRRD010000046">
    <property type="protein sequence ID" value="KAK5044627.1"/>
    <property type="molecule type" value="Genomic_DNA"/>
</dbReference>
<protein>
    <submittedName>
        <fullName evidence="2">Uncharacterized protein</fullName>
    </submittedName>
</protein>
<organism evidence="2 3">
    <name type="scientific">Exophiala bonariae</name>
    <dbReference type="NCBI Taxonomy" id="1690606"/>
    <lineage>
        <taxon>Eukaryota</taxon>
        <taxon>Fungi</taxon>
        <taxon>Dikarya</taxon>
        <taxon>Ascomycota</taxon>
        <taxon>Pezizomycotina</taxon>
        <taxon>Eurotiomycetes</taxon>
        <taxon>Chaetothyriomycetidae</taxon>
        <taxon>Chaetothyriales</taxon>
        <taxon>Herpotrichiellaceae</taxon>
        <taxon>Exophiala</taxon>
    </lineage>
</organism>
<keyword evidence="3" id="KW-1185">Reference proteome</keyword>
<dbReference type="GeneID" id="89978797"/>
<dbReference type="AlphaFoldDB" id="A0AAV9MSZ7"/>
<accession>A0AAV9MSZ7</accession>
<feature type="compositionally biased region" description="Basic and acidic residues" evidence="1">
    <location>
        <begin position="515"/>
        <end position="529"/>
    </location>
</feature>